<keyword evidence="3" id="KW-1185">Reference proteome</keyword>
<keyword evidence="1" id="KW-1133">Transmembrane helix</keyword>
<dbReference type="EMBL" id="CP000383">
    <property type="protein sequence ID" value="ABG58989.1"/>
    <property type="molecule type" value="Genomic_DNA"/>
</dbReference>
<organism evidence="2 3">
    <name type="scientific">Cytophaga hutchinsonii (strain ATCC 33406 / DSM 1761 / CIP 103989 / NBRC 15051 / NCIMB 9469 / D465)</name>
    <dbReference type="NCBI Taxonomy" id="269798"/>
    <lineage>
        <taxon>Bacteria</taxon>
        <taxon>Pseudomonadati</taxon>
        <taxon>Bacteroidota</taxon>
        <taxon>Cytophagia</taxon>
        <taxon>Cytophagales</taxon>
        <taxon>Cytophagaceae</taxon>
        <taxon>Cytophaga</taxon>
    </lineage>
</organism>
<dbReference type="Proteomes" id="UP000001822">
    <property type="component" value="Chromosome"/>
</dbReference>
<reference evidence="2 3" key="1">
    <citation type="journal article" date="2007" name="Appl. Environ. Microbiol.">
        <title>Genome sequence of the cellulolytic gliding bacterium Cytophaga hutchinsonii.</title>
        <authorList>
            <person name="Xie G."/>
            <person name="Bruce D.C."/>
            <person name="Challacombe J.F."/>
            <person name="Chertkov O."/>
            <person name="Detter J.C."/>
            <person name="Gilna P."/>
            <person name="Han C.S."/>
            <person name="Lucas S."/>
            <person name="Misra M."/>
            <person name="Myers G.L."/>
            <person name="Richardson P."/>
            <person name="Tapia R."/>
            <person name="Thayer N."/>
            <person name="Thompson L.S."/>
            <person name="Brettin T.S."/>
            <person name="Henrissat B."/>
            <person name="Wilson D.B."/>
            <person name="McBride M.J."/>
        </authorList>
    </citation>
    <scope>NUCLEOTIDE SEQUENCE [LARGE SCALE GENOMIC DNA]</scope>
    <source>
        <strain evidence="3">ATCC 33406 / DSM 1761 / CIP 103989 / NBRC 15051 / NCIMB 9469 / D465</strain>
    </source>
</reference>
<dbReference type="AlphaFoldDB" id="A0A6N4SRQ0"/>
<accession>A0A6N4SRQ0</accession>
<keyword evidence="1" id="KW-0472">Membrane</keyword>
<protein>
    <submittedName>
        <fullName evidence="2">Uncharacterized protein</fullName>
    </submittedName>
</protein>
<dbReference type="KEGG" id="chu:CHU_1722"/>
<feature type="transmembrane region" description="Helical" evidence="1">
    <location>
        <begin position="6"/>
        <end position="26"/>
    </location>
</feature>
<evidence type="ECO:0000256" key="1">
    <source>
        <dbReference type="SAM" id="Phobius"/>
    </source>
</evidence>
<name>A0A6N4SRQ0_CYTH3</name>
<evidence type="ECO:0000313" key="3">
    <source>
        <dbReference type="Proteomes" id="UP000001822"/>
    </source>
</evidence>
<evidence type="ECO:0000313" key="2">
    <source>
        <dbReference type="EMBL" id="ABG58989.1"/>
    </source>
</evidence>
<sequence>MYITRMFKRILFIVFTGTYAPVYSMFQMRFHIAVLKILIPLLSAGSNRNFNSC</sequence>
<gene>
    <name evidence="2" type="ordered locus">CHU_1722</name>
</gene>
<keyword evidence="1" id="KW-0812">Transmembrane</keyword>
<proteinExistence type="predicted"/>